<dbReference type="RefSeq" id="WP_133726510.1">
    <property type="nucleotide sequence ID" value="NZ_SOAN01000009.1"/>
</dbReference>
<dbReference type="PANTHER" id="PTHR47506:SF1">
    <property type="entry name" value="HTH-TYPE TRANSCRIPTIONAL REGULATOR YJDC"/>
    <property type="match status" value="1"/>
</dbReference>
<dbReference type="PRINTS" id="PR00455">
    <property type="entry name" value="HTHTETR"/>
</dbReference>
<reference evidence="6 7" key="1">
    <citation type="submission" date="2019-03" db="EMBL/GenBank/DDBJ databases">
        <title>Genomic Encyclopedia of Type Strains, Phase III (KMG-III): the genomes of soil and plant-associated and newly described type strains.</title>
        <authorList>
            <person name="Whitman W."/>
        </authorList>
    </citation>
    <scope>NUCLEOTIDE SEQUENCE [LARGE SCALE GENOMIC DNA]</scope>
    <source>
        <strain evidence="6 7">DSM 27373</strain>
    </source>
</reference>
<keyword evidence="3" id="KW-0804">Transcription</keyword>
<dbReference type="PROSITE" id="PS50977">
    <property type="entry name" value="HTH_TETR_2"/>
    <property type="match status" value="1"/>
</dbReference>
<dbReference type="SUPFAM" id="SSF48498">
    <property type="entry name" value="Tetracyclin repressor-like, C-terminal domain"/>
    <property type="match status" value="1"/>
</dbReference>
<dbReference type="Proteomes" id="UP000294506">
    <property type="component" value="Unassembled WGS sequence"/>
</dbReference>
<dbReference type="InterPro" id="IPR009057">
    <property type="entry name" value="Homeodomain-like_sf"/>
</dbReference>
<evidence type="ECO:0000259" key="5">
    <source>
        <dbReference type="PROSITE" id="PS50977"/>
    </source>
</evidence>
<evidence type="ECO:0000313" key="6">
    <source>
        <dbReference type="EMBL" id="TDS83815.1"/>
    </source>
</evidence>
<dbReference type="AlphaFoldDB" id="A0A4R7FYD2"/>
<comment type="caution">
    <text evidence="6">The sequence shown here is derived from an EMBL/GenBank/DDBJ whole genome shotgun (WGS) entry which is preliminary data.</text>
</comment>
<keyword evidence="1" id="KW-0805">Transcription regulation</keyword>
<accession>A0A4R7FYD2</accession>
<feature type="domain" description="HTH tetR-type" evidence="5">
    <location>
        <begin position="2"/>
        <end position="62"/>
    </location>
</feature>
<evidence type="ECO:0000256" key="4">
    <source>
        <dbReference type="PROSITE-ProRule" id="PRU00335"/>
    </source>
</evidence>
<proteinExistence type="predicted"/>
<dbReference type="SUPFAM" id="SSF46689">
    <property type="entry name" value="Homeodomain-like"/>
    <property type="match status" value="1"/>
</dbReference>
<evidence type="ECO:0000256" key="2">
    <source>
        <dbReference type="ARBA" id="ARBA00023125"/>
    </source>
</evidence>
<evidence type="ECO:0000313" key="7">
    <source>
        <dbReference type="Proteomes" id="UP000294506"/>
    </source>
</evidence>
<dbReference type="InterPro" id="IPR036271">
    <property type="entry name" value="Tet_transcr_reg_TetR-rel_C_sf"/>
</dbReference>
<evidence type="ECO:0000256" key="3">
    <source>
        <dbReference type="ARBA" id="ARBA00023163"/>
    </source>
</evidence>
<dbReference type="Pfam" id="PF00440">
    <property type="entry name" value="TetR_N"/>
    <property type="match status" value="1"/>
</dbReference>
<name>A0A4R7FYD2_9MICC</name>
<dbReference type="InterPro" id="IPR001647">
    <property type="entry name" value="HTH_TetR"/>
</dbReference>
<dbReference type="PANTHER" id="PTHR47506">
    <property type="entry name" value="TRANSCRIPTIONAL REGULATORY PROTEIN"/>
    <property type="match status" value="1"/>
</dbReference>
<sequence length="173" mass="18569">MSSLPQEIAASSEQVFDHHGFAASGIDTLAHAAGVSTRTLYKHMGSKADLIAAALEARSARFFDQLAVTDVDGLFAALEQWVQTEGARGCFFLRAAGELSDDFPEALKVVTEYRRRLRTLVGELVNHTDPPHDDLLAEQILVLFEGATSVATYRGVEGITAARAAAASLVHQS</sequence>
<dbReference type="GO" id="GO:0003677">
    <property type="term" value="F:DNA binding"/>
    <property type="evidence" value="ECO:0007669"/>
    <property type="project" value="UniProtKB-UniRule"/>
</dbReference>
<organism evidence="6 7">
    <name type="scientific">Nesterenkonia aurantiaca</name>
    <dbReference type="NCBI Taxonomy" id="1436010"/>
    <lineage>
        <taxon>Bacteria</taxon>
        <taxon>Bacillati</taxon>
        <taxon>Actinomycetota</taxon>
        <taxon>Actinomycetes</taxon>
        <taxon>Micrococcales</taxon>
        <taxon>Micrococcaceae</taxon>
        <taxon>Nesterenkonia</taxon>
    </lineage>
</organism>
<keyword evidence="2 4" id="KW-0238">DNA-binding</keyword>
<dbReference type="Gene3D" id="1.10.357.10">
    <property type="entry name" value="Tetracycline Repressor, domain 2"/>
    <property type="match status" value="1"/>
</dbReference>
<dbReference type="EMBL" id="SOAN01000009">
    <property type="protein sequence ID" value="TDS83815.1"/>
    <property type="molecule type" value="Genomic_DNA"/>
</dbReference>
<keyword evidence="7" id="KW-1185">Reference proteome</keyword>
<feature type="DNA-binding region" description="H-T-H motif" evidence="4">
    <location>
        <begin position="25"/>
        <end position="44"/>
    </location>
</feature>
<gene>
    <name evidence="6" type="ORF">EV640_109105</name>
</gene>
<protein>
    <submittedName>
        <fullName evidence="6">TetR family transcriptional regulator</fullName>
    </submittedName>
</protein>
<evidence type="ECO:0000256" key="1">
    <source>
        <dbReference type="ARBA" id="ARBA00023015"/>
    </source>
</evidence>